<dbReference type="PANTHER" id="PTHR43867:SF2">
    <property type="entry name" value="CELLULOSE SYNTHASE CATALYTIC SUBUNIT A [UDP-FORMING]"/>
    <property type="match status" value="1"/>
</dbReference>
<organism evidence="8 9">
    <name type="scientific">Roseovarius spongiae</name>
    <dbReference type="NCBI Taxonomy" id="2320272"/>
    <lineage>
        <taxon>Bacteria</taxon>
        <taxon>Pseudomonadati</taxon>
        <taxon>Pseudomonadota</taxon>
        <taxon>Alphaproteobacteria</taxon>
        <taxon>Rhodobacterales</taxon>
        <taxon>Roseobacteraceae</taxon>
        <taxon>Roseovarius</taxon>
    </lineage>
</organism>
<dbReference type="Proteomes" id="UP000281128">
    <property type="component" value="Unassembled WGS sequence"/>
</dbReference>
<keyword evidence="4 7" id="KW-0812">Transmembrane</keyword>
<gene>
    <name evidence="8" type="ORF">D6850_00335</name>
</gene>
<name>A0A3A8AXH1_9RHOB</name>
<dbReference type="OrthoDB" id="7431422at2"/>
<keyword evidence="6 7" id="KW-0472">Membrane</keyword>
<dbReference type="RefSeq" id="WP_121162978.1">
    <property type="nucleotide sequence ID" value="NZ_RAPE01000001.1"/>
</dbReference>
<dbReference type="GO" id="GO:0016757">
    <property type="term" value="F:glycosyltransferase activity"/>
    <property type="evidence" value="ECO:0007669"/>
    <property type="project" value="UniProtKB-KW"/>
</dbReference>
<keyword evidence="9" id="KW-1185">Reference proteome</keyword>
<evidence type="ECO:0000256" key="4">
    <source>
        <dbReference type="ARBA" id="ARBA00022692"/>
    </source>
</evidence>
<sequence>MGVSELRQLDAQFRDSAGALGDLGRDLVRAGVLSHDDATLAQMVQDHCDAPLARVLDAEGLVNPAELMAAQARRADATVIGADELARGARAVPGTDPRHLLKHAAVPLSGPDGIERIAVADPESRRALQTALPEGMADLPLTIAPRHTIQAEVANLNRATLTYAAQARVPEAESFRTWRNTPYRRLAITLAAMAAGLVLTLLFPTAVFAVFAGWAALTLIVSFGLRASALIARMTLGRVEDDRPHASATQKLPKVSVLVPLFRETEIAHALITRLTRLSYPKCLLDVVLVLEENDRMTQQTLAEIDLPPWMRAVIVPDGQPRTKPRAMNYALDFCEGDIIGIFDAEDSPDPDQITQVARRFQAAPPDVVCLQGILDYYNPRQNWLARCFTIEYAAWFRVMLPGLARMGLAIPLGGTTLYFRRDALEELGGWDAHNVTEDADLGFRLARHGYRTEIIGTVTGEEANCRVWPWVKQRSRWLKGYMTTYLVHMRRPRLLLSQLGPWKFWGFQAHFVAALSQFFLAPFLWSFWLVLLGLPHPLDPLLGRGVLVGLGRLFLAVELLNIAIYLIAVSGRYHRHLMAWAPTMHFYTPLGTVAAYKALYELVFAPFFWDKTSHGHSLAHARASAKGALKRRFDLAGIQLQARHERF</sequence>
<dbReference type="Gene3D" id="3.90.550.10">
    <property type="entry name" value="Spore Coat Polysaccharide Biosynthesis Protein SpsA, Chain A"/>
    <property type="match status" value="1"/>
</dbReference>
<dbReference type="SUPFAM" id="SSF160246">
    <property type="entry name" value="EspE N-terminal domain-like"/>
    <property type="match status" value="1"/>
</dbReference>
<evidence type="ECO:0000256" key="6">
    <source>
        <dbReference type="ARBA" id="ARBA00023136"/>
    </source>
</evidence>
<keyword evidence="5 7" id="KW-1133">Transmembrane helix</keyword>
<dbReference type="SUPFAM" id="SSF53448">
    <property type="entry name" value="Nucleotide-diphospho-sugar transferases"/>
    <property type="match status" value="1"/>
</dbReference>
<feature type="transmembrane region" description="Helical" evidence="7">
    <location>
        <begin position="211"/>
        <end position="232"/>
    </location>
</feature>
<feature type="transmembrane region" description="Helical" evidence="7">
    <location>
        <begin position="186"/>
        <end position="205"/>
    </location>
</feature>
<feature type="transmembrane region" description="Helical" evidence="7">
    <location>
        <begin position="547"/>
        <end position="569"/>
    </location>
</feature>
<evidence type="ECO:0000256" key="7">
    <source>
        <dbReference type="SAM" id="Phobius"/>
    </source>
</evidence>
<comment type="subcellular location">
    <subcellularLocation>
        <location evidence="1">Membrane</location>
        <topology evidence="1">Multi-pass membrane protein</topology>
    </subcellularLocation>
</comment>
<dbReference type="InterPro" id="IPR037257">
    <property type="entry name" value="T2SS_E_N_sf"/>
</dbReference>
<reference evidence="8 9" key="1">
    <citation type="submission" date="2018-09" db="EMBL/GenBank/DDBJ databases">
        <title>Roseovarius spongiae sp. nov., isolated from a marine sponge.</title>
        <authorList>
            <person name="Zhuang L."/>
            <person name="Luo L."/>
        </authorList>
    </citation>
    <scope>NUCLEOTIDE SEQUENCE [LARGE SCALE GENOMIC DNA]</scope>
    <source>
        <strain evidence="8 9">HN-E21</strain>
    </source>
</reference>
<dbReference type="EMBL" id="RAPE01000001">
    <property type="protein sequence ID" value="RKF16059.1"/>
    <property type="molecule type" value="Genomic_DNA"/>
</dbReference>
<evidence type="ECO:0000313" key="8">
    <source>
        <dbReference type="EMBL" id="RKF16059.1"/>
    </source>
</evidence>
<dbReference type="Pfam" id="PF13641">
    <property type="entry name" value="Glyco_tranf_2_3"/>
    <property type="match status" value="1"/>
</dbReference>
<evidence type="ECO:0000256" key="2">
    <source>
        <dbReference type="ARBA" id="ARBA00022676"/>
    </source>
</evidence>
<evidence type="ECO:0000256" key="1">
    <source>
        <dbReference type="ARBA" id="ARBA00004141"/>
    </source>
</evidence>
<proteinExistence type="predicted"/>
<keyword evidence="3 8" id="KW-0808">Transferase</keyword>
<feature type="transmembrane region" description="Helical" evidence="7">
    <location>
        <begin position="512"/>
        <end position="535"/>
    </location>
</feature>
<comment type="caution">
    <text evidence="8">The sequence shown here is derived from an EMBL/GenBank/DDBJ whole genome shotgun (WGS) entry which is preliminary data.</text>
</comment>
<dbReference type="InterPro" id="IPR029044">
    <property type="entry name" value="Nucleotide-diphossugar_trans"/>
</dbReference>
<dbReference type="CDD" id="cd06427">
    <property type="entry name" value="CESA_like_2"/>
    <property type="match status" value="1"/>
</dbReference>
<evidence type="ECO:0000256" key="3">
    <source>
        <dbReference type="ARBA" id="ARBA00022679"/>
    </source>
</evidence>
<evidence type="ECO:0000313" key="9">
    <source>
        <dbReference type="Proteomes" id="UP000281128"/>
    </source>
</evidence>
<dbReference type="GO" id="GO:0016020">
    <property type="term" value="C:membrane"/>
    <property type="evidence" value="ECO:0007669"/>
    <property type="project" value="UniProtKB-SubCell"/>
</dbReference>
<evidence type="ECO:0000256" key="5">
    <source>
        <dbReference type="ARBA" id="ARBA00022989"/>
    </source>
</evidence>
<accession>A0A3A8AXH1</accession>
<dbReference type="InterPro" id="IPR050321">
    <property type="entry name" value="Glycosyltr_2/OpgH_subfam"/>
</dbReference>
<keyword evidence="2" id="KW-0328">Glycosyltransferase</keyword>
<dbReference type="PANTHER" id="PTHR43867">
    <property type="entry name" value="CELLULOSE SYNTHASE CATALYTIC SUBUNIT A [UDP-FORMING]"/>
    <property type="match status" value="1"/>
</dbReference>
<dbReference type="AlphaFoldDB" id="A0A3A8AXH1"/>
<protein>
    <submittedName>
        <fullName evidence="8">Glycosyltransferase</fullName>
    </submittedName>
</protein>